<feature type="compositionally biased region" description="Low complexity" evidence="1">
    <location>
        <begin position="449"/>
        <end position="467"/>
    </location>
</feature>
<organism evidence="3 4">
    <name type="scientific">Wolfiporia cocos (strain MD-104)</name>
    <name type="common">Brown rot fungus</name>
    <dbReference type="NCBI Taxonomy" id="742152"/>
    <lineage>
        <taxon>Eukaryota</taxon>
        <taxon>Fungi</taxon>
        <taxon>Dikarya</taxon>
        <taxon>Basidiomycota</taxon>
        <taxon>Agaricomycotina</taxon>
        <taxon>Agaricomycetes</taxon>
        <taxon>Polyporales</taxon>
        <taxon>Phaeolaceae</taxon>
        <taxon>Wolfiporia</taxon>
    </lineage>
</organism>
<evidence type="ECO:0008006" key="5">
    <source>
        <dbReference type="Google" id="ProtNLM"/>
    </source>
</evidence>
<keyword evidence="4" id="KW-1185">Reference proteome</keyword>
<evidence type="ECO:0000313" key="4">
    <source>
        <dbReference type="Proteomes" id="UP000218811"/>
    </source>
</evidence>
<dbReference type="PANTHER" id="PTHR39466:SF1">
    <property type="entry name" value="RGS DOMAIN-CONTAINING PROTEIN"/>
    <property type="match status" value="1"/>
</dbReference>
<feature type="region of interest" description="Disordered" evidence="1">
    <location>
        <begin position="509"/>
        <end position="528"/>
    </location>
</feature>
<dbReference type="OrthoDB" id="3232309at2759"/>
<feature type="compositionally biased region" description="Basic residues" evidence="1">
    <location>
        <begin position="598"/>
        <end position="610"/>
    </location>
</feature>
<name>A0A2H3JV92_WOLCO</name>
<accession>A0A2H3JV92</accession>
<evidence type="ECO:0000256" key="1">
    <source>
        <dbReference type="SAM" id="MobiDB-lite"/>
    </source>
</evidence>
<evidence type="ECO:0000313" key="3">
    <source>
        <dbReference type="EMBL" id="PCH40077.1"/>
    </source>
</evidence>
<dbReference type="STRING" id="742152.A0A2H3JV92"/>
<dbReference type="OMA" id="YGVCMMI"/>
<keyword evidence="2" id="KW-0812">Transmembrane</keyword>
<sequence length="814" mass="89001">MPPDPAYPKPVLVATPPTPGVPPPAPAPVQSRPKTVQLKCQRLRSLPHRLLHPPPARGKLPSWGVTPRFEVNLDEILDRKHLPPLGLKDFEEWLLFVEQSAENLYFILWLRDYTQRYSEWVQRTRSSRTSIYGHERGAYRTPSAHPPASPELAYSYLRAKRTFLTPNANYELDVPSDILAPFHIAPGVKSVGSLGSGDGEEALSEHTGWSATTCAYGITYGSMFNGFDGLNYPAPPPDPAVFGELAEVVREMLRDSLERFVTATFNNVGTPRAVCGSAGGIVIGLVGSVPLIVNFAVGGSRWWRLAAIPGMWLGLTIFISAMYGVCMMIYVFGDLRQLRSFELVRPPISDPQPIPSPSASASSLFQPRSPSTAPRIPTFTQFIPFRRTPRRSIPPISPPMSVTLPPYVGDGRAEMTEKSAVCSPKLHIVTPRVLDSRLLEESSIRPPQRAVTRTSRRSGTTERGVSRVSSLVSISDAEYTDDEDSAHDSGYEDDEQQRPAPRIEISDAFYDEHPSPEGPATASFPGPGLRNVPLWPDYEGNDEEELNATAAFIHPFTYEDALNDKEGELSIDLEAQTGRGAAARQPVGPFNFDALPLRRPRFANPGKHRGSTSTSGRGDQLVHKRSRLSMKSLSPRSVMGLWQTKCSPENVVRVHIQREIIRERERESLRNSLKENGGWGIGWGVAESPLAASPTLAGSPVATSTFTFPAVATTATPSTTPASVEPVVSSTVSIGAPIEASKAEEKEPEKRKKSWHSRLRRVNAVPAFAVPLTPVLNPVVTRAQWEIVVRSATIAFVVCVVVVGGLTGAPVPHH</sequence>
<feature type="region of interest" description="Disordered" evidence="1">
    <location>
        <begin position="594"/>
        <end position="629"/>
    </location>
</feature>
<feature type="region of interest" description="Disordered" evidence="1">
    <location>
        <begin position="439"/>
        <end position="500"/>
    </location>
</feature>
<dbReference type="SUPFAM" id="SSF48097">
    <property type="entry name" value="Regulator of G-protein signaling, RGS"/>
    <property type="match status" value="1"/>
</dbReference>
<protein>
    <recommendedName>
        <fullName evidence="5">RGS domain-containing protein</fullName>
    </recommendedName>
</protein>
<feature type="region of interest" description="Disordered" evidence="1">
    <location>
        <begin position="1"/>
        <end position="32"/>
    </location>
</feature>
<gene>
    <name evidence="3" type="ORF">WOLCODRAFT_98221</name>
</gene>
<feature type="compositionally biased region" description="Pro residues" evidence="1">
    <location>
        <begin position="16"/>
        <end position="27"/>
    </location>
</feature>
<reference evidence="3 4" key="1">
    <citation type="journal article" date="2012" name="Science">
        <title>The Paleozoic origin of enzymatic lignin decomposition reconstructed from 31 fungal genomes.</title>
        <authorList>
            <person name="Floudas D."/>
            <person name="Binder M."/>
            <person name="Riley R."/>
            <person name="Barry K."/>
            <person name="Blanchette R.A."/>
            <person name="Henrissat B."/>
            <person name="Martinez A.T."/>
            <person name="Otillar R."/>
            <person name="Spatafora J.W."/>
            <person name="Yadav J.S."/>
            <person name="Aerts A."/>
            <person name="Benoit I."/>
            <person name="Boyd A."/>
            <person name="Carlson A."/>
            <person name="Copeland A."/>
            <person name="Coutinho P.M."/>
            <person name="de Vries R.P."/>
            <person name="Ferreira P."/>
            <person name="Findley K."/>
            <person name="Foster B."/>
            <person name="Gaskell J."/>
            <person name="Glotzer D."/>
            <person name="Gorecki P."/>
            <person name="Heitman J."/>
            <person name="Hesse C."/>
            <person name="Hori C."/>
            <person name="Igarashi K."/>
            <person name="Jurgens J.A."/>
            <person name="Kallen N."/>
            <person name="Kersten P."/>
            <person name="Kohler A."/>
            <person name="Kuees U."/>
            <person name="Kumar T.K.A."/>
            <person name="Kuo A."/>
            <person name="LaButti K."/>
            <person name="Larrondo L.F."/>
            <person name="Lindquist E."/>
            <person name="Ling A."/>
            <person name="Lombard V."/>
            <person name="Lucas S."/>
            <person name="Lundell T."/>
            <person name="Martin R."/>
            <person name="McLaughlin D.J."/>
            <person name="Morgenstern I."/>
            <person name="Morin E."/>
            <person name="Murat C."/>
            <person name="Nagy L.G."/>
            <person name="Nolan M."/>
            <person name="Ohm R.A."/>
            <person name="Patyshakuliyeva A."/>
            <person name="Rokas A."/>
            <person name="Ruiz-Duenas F.J."/>
            <person name="Sabat G."/>
            <person name="Salamov A."/>
            <person name="Samejima M."/>
            <person name="Schmutz J."/>
            <person name="Slot J.C."/>
            <person name="St John F."/>
            <person name="Stenlid J."/>
            <person name="Sun H."/>
            <person name="Sun S."/>
            <person name="Syed K."/>
            <person name="Tsang A."/>
            <person name="Wiebenga A."/>
            <person name="Young D."/>
            <person name="Pisabarro A."/>
            <person name="Eastwood D.C."/>
            <person name="Martin F."/>
            <person name="Cullen D."/>
            <person name="Grigoriev I.V."/>
            <person name="Hibbett D.S."/>
        </authorList>
    </citation>
    <scope>NUCLEOTIDE SEQUENCE [LARGE SCALE GENOMIC DNA]</scope>
    <source>
        <strain evidence="3 4">MD-104</strain>
    </source>
</reference>
<dbReference type="Proteomes" id="UP000218811">
    <property type="component" value="Unassembled WGS sequence"/>
</dbReference>
<feature type="transmembrane region" description="Helical" evidence="2">
    <location>
        <begin position="278"/>
        <end position="298"/>
    </location>
</feature>
<dbReference type="InterPro" id="IPR036305">
    <property type="entry name" value="RGS_sf"/>
</dbReference>
<dbReference type="EMBL" id="KB468053">
    <property type="protein sequence ID" value="PCH40077.1"/>
    <property type="molecule type" value="Genomic_DNA"/>
</dbReference>
<feature type="transmembrane region" description="Helical" evidence="2">
    <location>
        <begin position="310"/>
        <end position="332"/>
    </location>
</feature>
<dbReference type="AlphaFoldDB" id="A0A2H3JV92"/>
<proteinExistence type="predicted"/>
<keyword evidence="2" id="KW-0472">Membrane</keyword>
<keyword evidence="2" id="KW-1133">Transmembrane helix</keyword>
<feature type="compositionally biased region" description="Acidic residues" evidence="1">
    <location>
        <begin position="478"/>
        <end position="495"/>
    </location>
</feature>
<evidence type="ECO:0000256" key="2">
    <source>
        <dbReference type="SAM" id="Phobius"/>
    </source>
</evidence>
<feature type="region of interest" description="Disordered" evidence="1">
    <location>
        <begin position="352"/>
        <end position="373"/>
    </location>
</feature>
<feature type="transmembrane region" description="Helical" evidence="2">
    <location>
        <begin position="787"/>
        <end position="809"/>
    </location>
</feature>
<dbReference type="PANTHER" id="PTHR39466">
    <property type="entry name" value="RGS DOMAIN-CONTAINING PROTEIN"/>
    <property type="match status" value="1"/>
</dbReference>